<reference evidence="3" key="3">
    <citation type="submission" date="2025-04" db="UniProtKB">
        <authorList>
            <consortium name="RefSeq"/>
        </authorList>
    </citation>
    <scope>IDENTIFICATION</scope>
    <source>
        <strain evidence="3">CBS 304.34</strain>
    </source>
</reference>
<dbReference type="RefSeq" id="XP_033580829.1">
    <property type="nucleotide sequence ID" value="XM_033719203.1"/>
</dbReference>
<accession>A0A6A6Z131</accession>
<gene>
    <name evidence="1 3" type="ORF">BDZ99DRAFT_459617</name>
</gene>
<sequence length="75" mass="8602">MLELTTLGIPSKETKHHRRWHRIEGWFFDFADGERRRRTPRGAVCGGAVDLALPVTPALCFITVRFLGLYYPIST</sequence>
<reference evidence="1 3" key="1">
    <citation type="journal article" date="2020" name="Stud. Mycol.">
        <title>101 Dothideomycetes genomes: a test case for predicting lifestyles and emergence of pathogens.</title>
        <authorList>
            <person name="Haridas S."/>
            <person name="Albert R."/>
            <person name="Binder M."/>
            <person name="Bloem J."/>
            <person name="Labutti K."/>
            <person name="Salamov A."/>
            <person name="Andreopoulos B."/>
            <person name="Baker S."/>
            <person name="Barry K."/>
            <person name="Bills G."/>
            <person name="Bluhm B."/>
            <person name="Cannon C."/>
            <person name="Castanera R."/>
            <person name="Culley D."/>
            <person name="Daum C."/>
            <person name="Ezra D."/>
            <person name="Gonzalez J."/>
            <person name="Henrissat B."/>
            <person name="Kuo A."/>
            <person name="Liang C."/>
            <person name="Lipzen A."/>
            <person name="Lutzoni F."/>
            <person name="Magnuson J."/>
            <person name="Mondo S."/>
            <person name="Nolan M."/>
            <person name="Ohm R."/>
            <person name="Pangilinan J."/>
            <person name="Park H.-J."/>
            <person name="Ramirez L."/>
            <person name="Alfaro M."/>
            <person name="Sun H."/>
            <person name="Tritt A."/>
            <person name="Yoshinaga Y."/>
            <person name="Zwiers L.-H."/>
            <person name="Turgeon B."/>
            <person name="Goodwin S."/>
            <person name="Spatafora J."/>
            <person name="Crous P."/>
            <person name="Grigoriev I."/>
        </authorList>
    </citation>
    <scope>NUCLEOTIDE SEQUENCE</scope>
    <source>
        <strain evidence="1 3">CBS 304.34</strain>
    </source>
</reference>
<dbReference type="EMBL" id="MU003695">
    <property type="protein sequence ID" value="KAF2813865.1"/>
    <property type="molecule type" value="Genomic_DNA"/>
</dbReference>
<keyword evidence="2" id="KW-1185">Reference proteome</keyword>
<name>A0A6A6Z131_9PEZI</name>
<evidence type="ECO:0000313" key="2">
    <source>
        <dbReference type="Proteomes" id="UP000504636"/>
    </source>
</evidence>
<evidence type="ECO:0000313" key="3">
    <source>
        <dbReference type="RefSeq" id="XP_033580829.1"/>
    </source>
</evidence>
<dbReference type="GeneID" id="54460096"/>
<protein>
    <submittedName>
        <fullName evidence="1 3">Uncharacterized protein</fullName>
    </submittedName>
</protein>
<organism evidence="1">
    <name type="scientific">Mytilinidion resinicola</name>
    <dbReference type="NCBI Taxonomy" id="574789"/>
    <lineage>
        <taxon>Eukaryota</taxon>
        <taxon>Fungi</taxon>
        <taxon>Dikarya</taxon>
        <taxon>Ascomycota</taxon>
        <taxon>Pezizomycotina</taxon>
        <taxon>Dothideomycetes</taxon>
        <taxon>Pleosporomycetidae</taxon>
        <taxon>Mytilinidiales</taxon>
        <taxon>Mytilinidiaceae</taxon>
        <taxon>Mytilinidion</taxon>
    </lineage>
</organism>
<dbReference type="AlphaFoldDB" id="A0A6A6Z131"/>
<proteinExistence type="predicted"/>
<reference evidence="3" key="2">
    <citation type="submission" date="2020-04" db="EMBL/GenBank/DDBJ databases">
        <authorList>
            <consortium name="NCBI Genome Project"/>
        </authorList>
    </citation>
    <scope>NUCLEOTIDE SEQUENCE</scope>
    <source>
        <strain evidence="3">CBS 304.34</strain>
    </source>
</reference>
<evidence type="ECO:0000313" key="1">
    <source>
        <dbReference type="EMBL" id="KAF2813865.1"/>
    </source>
</evidence>
<dbReference type="Proteomes" id="UP000504636">
    <property type="component" value="Unplaced"/>
</dbReference>